<feature type="domain" description="Major facilitator superfamily (MFS) profile" evidence="7">
    <location>
        <begin position="13"/>
        <end position="410"/>
    </location>
</feature>
<evidence type="ECO:0000256" key="6">
    <source>
        <dbReference type="SAM" id="Phobius"/>
    </source>
</evidence>
<sequence>MERIVQQRQRWFGVVALLFLIVIAYADRVNIAVMLVNPDFLQHFQLGGNRAHQGMLMTVFLLGYGLSAMLLTPFLETLMGYRRALTLSIVLWALLTAASPLAGSLLLLFAVRALLGASEGPLFSLKTMYIGDHFAADERGKPNAVSTLGVSLGLVIGFPLVSFLMAHFGWAVSFYLLALINLLLGLALVRLFIHPAALPPRAVDPRPILQRVWDTFTLAWRTPMLGWIMLIEIATLSYLWGSSSWLPAYLTDEKGFSIKQMGWMASLPFIVSIASKYLGGVLLDRIRPYQAPLIFAFGGAATALCIYGVMHSEQLGSIAFFLLAANACWGAQGAAIPTLLQHYAQPQAVGSAYGLINGIGNMFSAFVPMIMGMVMASQGKVSSGFAVLIVSQVVTLLAGGVLFSRMLMTREARRA</sequence>
<dbReference type="RefSeq" id="WP_115183857.1">
    <property type="nucleotide sequence ID" value="NZ_CAMKUF010000003.1"/>
</dbReference>
<feature type="transmembrane region" description="Helical" evidence="6">
    <location>
        <begin position="174"/>
        <end position="197"/>
    </location>
</feature>
<evidence type="ECO:0000259" key="7">
    <source>
        <dbReference type="PROSITE" id="PS50850"/>
    </source>
</evidence>
<feature type="transmembrane region" description="Helical" evidence="6">
    <location>
        <begin position="316"/>
        <end position="340"/>
    </location>
</feature>
<feature type="transmembrane region" description="Helical" evidence="6">
    <location>
        <begin position="291"/>
        <end position="310"/>
    </location>
</feature>
<evidence type="ECO:0000313" key="9">
    <source>
        <dbReference type="Proteomes" id="UP000255529"/>
    </source>
</evidence>
<organism evidence="8 9">
    <name type="scientific">Serratia quinivorans</name>
    <dbReference type="NCBI Taxonomy" id="137545"/>
    <lineage>
        <taxon>Bacteria</taxon>
        <taxon>Pseudomonadati</taxon>
        <taxon>Pseudomonadota</taxon>
        <taxon>Gammaproteobacteria</taxon>
        <taxon>Enterobacterales</taxon>
        <taxon>Yersiniaceae</taxon>
        <taxon>Serratia</taxon>
    </lineage>
</organism>
<dbReference type="AlphaFoldDB" id="A0A380A2Q9"/>
<accession>A0A380A2Q9</accession>
<evidence type="ECO:0000256" key="2">
    <source>
        <dbReference type="ARBA" id="ARBA00022692"/>
    </source>
</evidence>
<dbReference type="Pfam" id="PF07690">
    <property type="entry name" value="MFS_1"/>
    <property type="match status" value="1"/>
</dbReference>
<evidence type="ECO:0000256" key="1">
    <source>
        <dbReference type="ARBA" id="ARBA00004141"/>
    </source>
</evidence>
<evidence type="ECO:0000256" key="5">
    <source>
        <dbReference type="ARBA" id="ARBA00038514"/>
    </source>
</evidence>
<dbReference type="SUPFAM" id="SSF103473">
    <property type="entry name" value="MFS general substrate transporter"/>
    <property type="match status" value="1"/>
</dbReference>
<dbReference type="Gene3D" id="1.20.1250.20">
    <property type="entry name" value="MFS general substrate transporter like domains"/>
    <property type="match status" value="2"/>
</dbReference>
<feature type="transmembrane region" description="Helical" evidence="6">
    <location>
        <begin position="55"/>
        <end position="72"/>
    </location>
</feature>
<evidence type="ECO:0000313" key="8">
    <source>
        <dbReference type="EMBL" id="SUI72390.1"/>
    </source>
</evidence>
<dbReference type="PROSITE" id="PS50850">
    <property type="entry name" value="MFS"/>
    <property type="match status" value="1"/>
</dbReference>
<comment type="subcellular location">
    <subcellularLocation>
        <location evidence="1">Membrane</location>
        <topology evidence="1">Multi-pass membrane protein</topology>
    </subcellularLocation>
</comment>
<dbReference type="InterPro" id="IPR020846">
    <property type="entry name" value="MFS_dom"/>
</dbReference>
<feature type="transmembrane region" description="Helical" evidence="6">
    <location>
        <begin position="12"/>
        <end position="35"/>
    </location>
</feature>
<feature type="transmembrane region" description="Helical" evidence="6">
    <location>
        <begin position="261"/>
        <end position="279"/>
    </location>
</feature>
<feature type="transmembrane region" description="Helical" evidence="6">
    <location>
        <begin position="381"/>
        <end position="404"/>
    </location>
</feature>
<dbReference type="EMBL" id="UGYN01000002">
    <property type="protein sequence ID" value="SUI72390.1"/>
    <property type="molecule type" value="Genomic_DNA"/>
</dbReference>
<dbReference type="Proteomes" id="UP000255529">
    <property type="component" value="Unassembled WGS sequence"/>
</dbReference>
<feature type="transmembrane region" description="Helical" evidence="6">
    <location>
        <begin position="145"/>
        <end position="168"/>
    </location>
</feature>
<dbReference type="GO" id="GO:0022857">
    <property type="term" value="F:transmembrane transporter activity"/>
    <property type="evidence" value="ECO:0007669"/>
    <property type="project" value="InterPro"/>
</dbReference>
<feature type="transmembrane region" description="Helical" evidence="6">
    <location>
        <begin position="352"/>
        <end position="375"/>
    </location>
</feature>
<dbReference type="InterPro" id="IPR036259">
    <property type="entry name" value="MFS_trans_sf"/>
</dbReference>
<evidence type="ECO:0000256" key="4">
    <source>
        <dbReference type="ARBA" id="ARBA00023136"/>
    </source>
</evidence>
<reference evidence="8 9" key="1">
    <citation type="submission" date="2018-06" db="EMBL/GenBank/DDBJ databases">
        <authorList>
            <consortium name="Pathogen Informatics"/>
            <person name="Doyle S."/>
        </authorList>
    </citation>
    <scope>NUCLEOTIDE SEQUENCE [LARGE SCALE GENOMIC DNA]</scope>
    <source>
        <strain evidence="8 9">NCTC11544</strain>
    </source>
</reference>
<dbReference type="PANTHER" id="PTHR11662:SF399">
    <property type="entry name" value="FI19708P1-RELATED"/>
    <property type="match status" value="1"/>
</dbReference>
<name>A0A380A2Q9_9GAMM</name>
<protein>
    <submittedName>
        <fullName evidence="8">L-galactonate transporter</fullName>
    </submittedName>
</protein>
<comment type="similarity">
    <text evidence="5">Belongs to the major facilitator superfamily. Phthalate permease family.</text>
</comment>
<keyword evidence="2 6" id="KW-0812">Transmembrane</keyword>
<dbReference type="InterPro" id="IPR011701">
    <property type="entry name" value="MFS"/>
</dbReference>
<dbReference type="GO" id="GO:0016020">
    <property type="term" value="C:membrane"/>
    <property type="evidence" value="ECO:0007669"/>
    <property type="project" value="UniProtKB-SubCell"/>
</dbReference>
<dbReference type="PANTHER" id="PTHR11662">
    <property type="entry name" value="SOLUTE CARRIER FAMILY 17"/>
    <property type="match status" value="1"/>
</dbReference>
<feature type="transmembrane region" description="Helical" evidence="6">
    <location>
        <begin position="84"/>
        <end position="101"/>
    </location>
</feature>
<evidence type="ECO:0000256" key="3">
    <source>
        <dbReference type="ARBA" id="ARBA00022989"/>
    </source>
</evidence>
<keyword evidence="4 6" id="KW-0472">Membrane</keyword>
<proteinExistence type="inferred from homology"/>
<dbReference type="InterPro" id="IPR050382">
    <property type="entry name" value="MFS_Na/Anion_cotransporter"/>
</dbReference>
<keyword evidence="3 6" id="KW-1133">Transmembrane helix</keyword>
<gene>
    <name evidence="8" type="primary">yjjL_2</name>
    <name evidence="8" type="ORF">NCTC11544_03312</name>
</gene>